<evidence type="ECO:0000313" key="1">
    <source>
        <dbReference type="EMBL" id="KWU59040.1"/>
    </source>
</evidence>
<dbReference type="EMBL" id="LRPH01000070">
    <property type="protein sequence ID" value="KWU59040.1"/>
    <property type="molecule type" value="Genomic_DNA"/>
</dbReference>
<dbReference type="Proteomes" id="UP000065797">
    <property type="component" value="Unassembled WGS sequence"/>
</dbReference>
<proteinExistence type="predicted"/>
<comment type="caution">
    <text evidence="1">The sequence shown here is derived from an EMBL/GenBank/DDBJ whole genome shotgun (WGS) entry which is preliminary data.</text>
</comment>
<sequence>MEKLSAIAIKLDTYIKKEHPDIDNGKPSRGRDEGDPLGCAHYDFEWDNGDLFGEVKYVYNKTDESDNK</sequence>
<dbReference type="RefSeq" id="WP_060751062.1">
    <property type="nucleotide sequence ID" value="NZ_LRPH01000070.1"/>
</dbReference>
<evidence type="ECO:0000313" key="2">
    <source>
        <dbReference type="Proteomes" id="UP000065797"/>
    </source>
</evidence>
<protein>
    <submittedName>
        <fullName evidence="1">Uncharacterized protein</fullName>
    </submittedName>
</protein>
<accession>A0A120EEG1</accession>
<organism evidence="1 2">
    <name type="scientific">Bacillus mycoides</name>
    <dbReference type="NCBI Taxonomy" id="1405"/>
    <lineage>
        <taxon>Bacteria</taxon>
        <taxon>Bacillati</taxon>
        <taxon>Bacillota</taxon>
        <taxon>Bacilli</taxon>
        <taxon>Bacillales</taxon>
        <taxon>Bacillaceae</taxon>
        <taxon>Bacillus</taxon>
        <taxon>Bacillus cereus group</taxon>
    </lineage>
</organism>
<gene>
    <name evidence="1" type="ORF">AWW70_19075</name>
</gene>
<name>A0A120EEG1_BACMY</name>
<reference evidence="1 2" key="1">
    <citation type="submission" date="2016-01" db="EMBL/GenBank/DDBJ databases">
        <authorList>
            <person name="McClelland M."/>
            <person name="Jain A."/>
            <person name="Saraogi P."/>
            <person name="Mendelson R."/>
            <person name="Westerman R."/>
            <person name="SanMiguel P."/>
            <person name="Csonka L."/>
        </authorList>
    </citation>
    <scope>NUCLEOTIDE SEQUENCE [LARGE SCALE GENOMIC DNA]</scope>
    <source>
        <strain evidence="1 2">PE8-15</strain>
    </source>
</reference>
<dbReference type="AlphaFoldDB" id="A0A120EEG1"/>